<proteinExistence type="predicted"/>
<name>A0A285RV48_9FIRM</name>
<keyword evidence="5" id="KW-0598">Phosphotransferase system</keyword>
<keyword evidence="6 10" id="KW-0812">Transmembrane</keyword>
<evidence type="ECO:0000259" key="11">
    <source>
        <dbReference type="PROSITE" id="PS51105"/>
    </source>
</evidence>
<gene>
    <name evidence="12" type="ORF">SAMN02910411_1323</name>
</gene>
<evidence type="ECO:0000256" key="4">
    <source>
        <dbReference type="ARBA" id="ARBA00022597"/>
    </source>
</evidence>
<evidence type="ECO:0000256" key="1">
    <source>
        <dbReference type="ARBA" id="ARBA00004651"/>
    </source>
</evidence>
<sequence>MEGIFNSKGMIALQEFGQKLGQNKFLSSLQAAMMGSMSLIMTGSVFQIICAVLSMLGVSSDSTIYTILYQPYNFTMGLVALWITGMIAFNYAKTRGVKSPLLSTIEASAVFAMVACFDLTQGSSIANLSVTYLGSQGMFLGFVVAFCCVNVDYFCQKNHVQIKMPDVCPPSLVNAMAAIIPSFFNATIWLGISAIVISATGGAYNLASGFMAVLSAPLAALTSTAGIFVLCAFACFMWCFGIHGTMLMISVLMAPIIMATSENAAAYEAVIAAGGTVAEAQAALTFYPVALFACIAICGGTGNTLPLCLFGLKAKSEQIRAVSKVGVVPGWFGINEPVTFGMPVMYNPILCIPYILNCLVIMVLTYFAYKFGFLRPAHVYIGALMPMGFAQFLGTFRWQNALWDYLMIIPAGLVWYPFFKVYDNQLAAKEAEAKAAENQ</sequence>
<dbReference type="RefSeq" id="WP_097075904.1">
    <property type="nucleotide sequence ID" value="NZ_OBMR01000004.1"/>
</dbReference>
<dbReference type="InterPro" id="IPR003352">
    <property type="entry name" value="PTS_EIIC"/>
</dbReference>
<dbReference type="GO" id="GO:0005886">
    <property type="term" value="C:plasma membrane"/>
    <property type="evidence" value="ECO:0007669"/>
    <property type="project" value="UniProtKB-SubCell"/>
</dbReference>
<dbReference type="EMBL" id="OBMR01000004">
    <property type="protein sequence ID" value="SOB98075.1"/>
    <property type="molecule type" value="Genomic_DNA"/>
</dbReference>
<feature type="transmembrane region" description="Helical" evidence="10">
    <location>
        <begin position="39"/>
        <end position="59"/>
    </location>
</feature>
<feature type="transmembrane region" description="Helical" evidence="10">
    <location>
        <begin position="228"/>
        <end position="257"/>
    </location>
</feature>
<dbReference type="PANTHER" id="PTHR33989">
    <property type="match status" value="1"/>
</dbReference>
<dbReference type="InterPro" id="IPR051088">
    <property type="entry name" value="PTS_Sugar-EIIC/EIIB"/>
</dbReference>
<evidence type="ECO:0000256" key="5">
    <source>
        <dbReference type="ARBA" id="ARBA00022683"/>
    </source>
</evidence>
<evidence type="ECO:0000256" key="6">
    <source>
        <dbReference type="ARBA" id="ARBA00022692"/>
    </source>
</evidence>
<feature type="transmembrane region" description="Helical" evidence="10">
    <location>
        <begin position="345"/>
        <end position="367"/>
    </location>
</feature>
<comment type="function">
    <text evidence="9">The phosphoenolpyruvate-dependent sugar phosphotransferase system (PTS), a major carbohydrate active -transport system, catalyzes the phosphorylation of incoming sugar substrates concomitant with their translocation across the cell membrane.</text>
</comment>
<feature type="transmembrane region" description="Helical" evidence="10">
    <location>
        <begin position="203"/>
        <end position="221"/>
    </location>
</feature>
<dbReference type="Pfam" id="PF02378">
    <property type="entry name" value="PTS_EIIC"/>
    <property type="match status" value="1"/>
</dbReference>
<feature type="transmembrane region" description="Helical" evidence="10">
    <location>
        <begin position="172"/>
        <end position="197"/>
    </location>
</feature>
<evidence type="ECO:0000256" key="9">
    <source>
        <dbReference type="PIRNR" id="PIRNR006351"/>
    </source>
</evidence>
<feature type="transmembrane region" description="Helical" evidence="10">
    <location>
        <begin position="101"/>
        <end position="120"/>
    </location>
</feature>
<dbReference type="GO" id="GO:0009401">
    <property type="term" value="P:phosphoenolpyruvate-dependent sugar phosphotransferase system"/>
    <property type="evidence" value="ECO:0007669"/>
    <property type="project" value="UniProtKB-KW"/>
</dbReference>
<evidence type="ECO:0000256" key="10">
    <source>
        <dbReference type="SAM" id="Phobius"/>
    </source>
</evidence>
<evidence type="ECO:0000313" key="12">
    <source>
        <dbReference type="EMBL" id="SOB98075.1"/>
    </source>
</evidence>
<accession>A0A285RV48</accession>
<feature type="transmembrane region" description="Helical" evidence="10">
    <location>
        <begin position="71"/>
        <end position="89"/>
    </location>
</feature>
<organism evidence="12 13">
    <name type="scientific">Pseudobutyrivibrio ruminis DSM 9787</name>
    <dbReference type="NCBI Taxonomy" id="1123011"/>
    <lineage>
        <taxon>Bacteria</taxon>
        <taxon>Bacillati</taxon>
        <taxon>Bacillota</taxon>
        <taxon>Clostridia</taxon>
        <taxon>Lachnospirales</taxon>
        <taxon>Lachnospiraceae</taxon>
        <taxon>Pseudobutyrivibrio</taxon>
    </lineage>
</organism>
<dbReference type="PIRSF" id="PIRSF006351">
    <property type="entry name" value="PTS_EIIC-Cellobiose"/>
    <property type="match status" value="1"/>
</dbReference>
<keyword evidence="8 9" id="KW-0472">Membrane</keyword>
<keyword evidence="2 9" id="KW-0813">Transport</keyword>
<evidence type="ECO:0000256" key="3">
    <source>
        <dbReference type="ARBA" id="ARBA00022475"/>
    </source>
</evidence>
<keyword evidence="7 10" id="KW-1133">Transmembrane helix</keyword>
<dbReference type="PROSITE" id="PS51105">
    <property type="entry name" value="PTS_EIIC_TYPE_3"/>
    <property type="match status" value="1"/>
</dbReference>
<dbReference type="PANTHER" id="PTHR33989:SF8">
    <property type="entry name" value="PERMEASE IIC COMPONENT"/>
    <property type="match status" value="1"/>
</dbReference>
<feature type="transmembrane region" description="Helical" evidence="10">
    <location>
        <begin position="132"/>
        <end position="151"/>
    </location>
</feature>
<evidence type="ECO:0000256" key="7">
    <source>
        <dbReference type="ARBA" id="ARBA00022989"/>
    </source>
</evidence>
<evidence type="ECO:0000256" key="2">
    <source>
        <dbReference type="ARBA" id="ARBA00022448"/>
    </source>
</evidence>
<dbReference type="InterPro" id="IPR004501">
    <property type="entry name" value="PTS_EIIC_3"/>
</dbReference>
<dbReference type="GO" id="GO:0008982">
    <property type="term" value="F:protein-N(PI)-phosphohistidine-sugar phosphotransferase activity"/>
    <property type="evidence" value="ECO:0007669"/>
    <property type="project" value="UniProtKB-UniRule"/>
</dbReference>
<protein>
    <recommendedName>
        <fullName evidence="9">Permease IIC component</fullName>
    </recommendedName>
</protein>
<keyword evidence="3 9" id="KW-1003">Cell membrane</keyword>
<evidence type="ECO:0000313" key="13">
    <source>
        <dbReference type="Proteomes" id="UP000219563"/>
    </source>
</evidence>
<dbReference type="GO" id="GO:1901264">
    <property type="term" value="P:carbohydrate derivative transport"/>
    <property type="evidence" value="ECO:0007669"/>
    <property type="project" value="TreeGrafter"/>
</dbReference>
<dbReference type="InterPro" id="IPR004796">
    <property type="entry name" value="PTS_IIC_cello"/>
</dbReference>
<keyword evidence="4 9" id="KW-0762">Sugar transport</keyword>
<feature type="transmembrane region" description="Helical" evidence="10">
    <location>
        <begin position="379"/>
        <end position="396"/>
    </location>
</feature>
<reference evidence="12 13" key="1">
    <citation type="submission" date="2017-08" db="EMBL/GenBank/DDBJ databases">
        <authorList>
            <person name="de Groot N.N."/>
        </authorList>
    </citation>
    <scope>NUCLEOTIDE SEQUENCE [LARGE SCALE GENOMIC DNA]</scope>
    <source>
        <strain evidence="12 13">DSM 9787</strain>
    </source>
</reference>
<dbReference type="AlphaFoldDB" id="A0A285RV48"/>
<dbReference type="Proteomes" id="UP000219563">
    <property type="component" value="Unassembled WGS sequence"/>
</dbReference>
<feature type="domain" description="PTS EIIC type-3" evidence="11">
    <location>
        <begin position="9"/>
        <end position="418"/>
    </location>
</feature>
<evidence type="ECO:0000256" key="8">
    <source>
        <dbReference type="ARBA" id="ARBA00023136"/>
    </source>
</evidence>
<feature type="transmembrane region" description="Helical" evidence="10">
    <location>
        <begin position="402"/>
        <end position="419"/>
    </location>
</feature>
<comment type="subcellular location">
    <subcellularLocation>
        <location evidence="1">Cell membrane</location>
        <topology evidence="1">Multi-pass membrane protein</topology>
    </subcellularLocation>
</comment>